<accession>A0A1A9F233</accession>
<dbReference type="EMBL" id="CP015839">
    <property type="protein sequence ID" value="ANG63809.1"/>
    <property type="molecule type" value="Genomic_DNA"/>
</dbReference>
<evidence type="ECO:0000256" key="1">
    <source>
        <dbReference type="SAM" id="SignalP"/>
    </source>
</evidence>
<protein>
    <recommendedName>
        <fullName evidence="4">Cytochrome c domain-containing protein</fullName>
    </recommendedName>
</protein>
<dbReference type="RefSeq" id="WP_067384598.1">
    <property type="nucleotide sequence ID" value="NZ_CP015839.1"/>
</dbReference>
<dbReference type="OrthoDB" id="9805202at2"/>
<gene>
    <name evidence="2" type="ORF">A8C75_15880</name>
</gene>
<sequence>MKSIRTPFVLGMLALLVSSCSTQQSLCGEGAGKVRDEALCVGRSADSLQGATEDYYADMDYGISKDPVEIARRLDPYVPGISPEEARQAIVRGRNNWVVWTAGNDALWNKISNISVGNLDFLKTVSNHPSLKFSRDNRWQYLGVVNEPCYIKGDAPRQDRYGLWLDRRDPSCGPDPFENEDRYPGVKIGARGDNIPAGSYYGYGTGIVGLRLFPNPDFDAQAEAKWDPERYYNDRSYYASKDLVKPYRVGMSCGFCHVGPNPSNPPADPEHPKWENLNSNPGAQYFWVDRIFMWDADPSSFAYQLFHTSRPGALDTSLISSDYINNPRTMNAIYNLGARMDVASRYGHEELAGGGLNNRQFNDLAVVPASSPLQQFYQAPDQVLTPRVLKDGADSVGALGALNRVYINIGLFSEEWLQHFRALLGGKKITPFEIEVARKNSSYWNANEAQTPDVALFFLASAQPDYLANAPGGADHMSQDANQLERGKTVFADTCARCHSSKLPEKTAEFFPDKGCVSGNYLQCWSRYWTWTQSMEFKSLMRPIVQSDDFLDNNFLSSEMRVPVTQLETNACSPLATNGLDGNIWDNFTSESYKGLPAVGTLRVQHPYSGEVRDYVMPDGGRGYTRPASLVSAWSSAPFLLNNSLGEFKWSGSVEDRMASFDDAIEKLLWPEKREGDFSVVTRSGKTHPGMIDRTPASSYLRVDTGYLPDFLQTLQGPLSRWLPWLFGEAGVEIGPIPAGTPINLLSNIDMEERSKVLKILLKAKRDLKALPENATDADARRVFANLVDPLLDVSKCPDYVVNKGHYFGTDYLVDEQGLDDSDKQALIAFLKTF</sequence>
<feature type="signal peptide" evidence="1">
    <location>
        <begin position="1"/>
        <end position="23"/>
    </location>
</feature>
<dbReference type="PROSITE" id="PS51257">
    <property type="entry name" value="PROKAR_LIPOPROTEIN"/>
    <property type="match status" value="1"/>
</dbReference>
<evidence type="ECO:0008006" key="4">
    <source>
        <dbReference type="Google" id="ProtNLM"/>
    </source>
</evidence>
<dbReference type="InterPro" id="IPR036909">
    <property type="entry name" value="Cyt_c-like_dom_sf"/>
</dbReference>
<reference evidence="2 3" key="2">
    <citation type="journal article" date="2018" name="Int. J. Syst. Evol. Microbiol.">
        <title>Marinobacterium aestuarii sp. nov., a benzene-degrading marine bacterium isolated from estuary sediment.</title>
        <authorList>
            <person name="Bae S.S."/>
            <person name="Jung J."/>
            <person name="Chung D."/>
            <person name="Baek K."/>
        </authorList>
    </citation>
    <scope>NUCLEOTIDE SEQUENCE [LARGE SCALE GENOMIC DNA]</scope>
    <source>
        <strain evidence="2 3">ST58-10</strain>
    </source>
</reference>
<proteinExistence type="predicted"/>
<evidence type="ECO:0000313" key="3">
    <source>
        <dbReference type="Proteomes" id="UP000078070"/>
    </source>
</evidence>
<dbReference type="GO" id="GO:0009055">
    <property type="term" value="F:electron transfer activity"/>
    <property type="evidence" value="ECO:0007669"/>
    <property type="project" value="InterPro"/>
</dbReference>
<organism evidence="2 3">
    <name type="scientific">Marinobacterium aestuarii</name>
    <dbReference type="NCBI Taxonomy" id="1821621"/>
    <lineage>
        <taxon>Bacteria</taxon>
        <taxon>Pseudomonadati</taxon>
        <taxon>Pseudomonadota</taxon>
        <taxon>Gammaproteobacteria</taxon>
        <taxon>Oceanospirillales</taxon>
        <taxon>Oceanospirillaceae</taxon>
        <taxon>Marinobacterium</taxon>
    </lineage>
</organism>
<dbReference type="STRING" id="1821621.A8C75_15880"/>
<dbReference type="KEGG" id="mars:A8C75_15880"/>
<dbReference type="Proteomes" id="UP000078070">
    <property type="component" value="Chromosome"/>
</dbReference>
<dbReference type="SUPFAM" id="SSF46626">
    <property type="entry name" value="Cytochrome c"/>
    <property type="match status" value="1"/>
</dbReference>
<reference evidence="3" key="1">
    <citation type="submission" date="2016-05" db="EMBL/GenBank/DDBJ databases">
        <authorList>
            <person name="Baek K."/>
            <person name="Yang S.-J."/>
        </authorList>
    </citation>
    <scope>NUCLEOTIDE SEQUENCE [LARGE SCALE GENOMIC DNA]</scope>
    <source>
        <strain evidence="3">ST58-10</strain>
    </source>
</reference>
<keyword evidence="3" id="KW-1185">Reference proteome</keyword>
<keyword evidence="1" id="KW-0732">Signal</keyword>
<feature type="chain" id="PRO_5008386639" description="Cytochrome c domain-containing protein" evidence="1">
    <location>
        <begin position="24"/>
        <end position="834"/>
    </location>
</feature>
<evidence type="ECO:0000313" key="2">
    <source>
        <dbReference type="EMBL" id="ANG63809.1"/>
    </source>
</evidence>
<dbReference type="GO" id="GO:0020037">
    <property type="term" value="F:heme binding"/>
    <property type="evidence" value="ECO:0007669"/>
    <property type="project" value="InterPro"/>
</dbReference>
<dbReference type="AlphaFoldDB" id="A0A1A9F233"/>
<name>A0A1A9F233_9GAMM</name>